<dbReference type="InterPro" id="IPR050922">
    <property type="entry name" value="LytR/CpsA/Psr_CW_biosynth"/>
</dbReference>
<evidence type="ECO:0000259" key="5">
    <source>
        <dbReference type="Pfam" id="PF13399"/>
    </source>
</evidence>
<organism evidence="6 7">
    <name type="scientific">Actinoallomurus spadix</name>
    <dbReference type="NCBI Taxonomy" id="79912"/>
    <lineage>
        <taxon>Bacteria</taxon>
        <taxon>Bacillati</taxon>
        <taxon>Actinomycetota</taxon>
        <taxon>Actinomycetes</taxon>
        <taxon>Streptosporangiales</taxon>
        <taxon>Thermomonosporaceae</taxon>
        <taxon>Actinoallomurus</taxon>
    </lineage>
</organism>
<dbReference type="EMBL" id="BAAABM010000017">
    <property type="protein sequence ID" value="GAA0338155.1"/>
    <property type="molecule type" value="Genomic_DNA"/>
</dbReference>
<reference evidence="7" key="1">
    <citation type="journal article" date="2019" name="Int. J. Syst. Evol. Microbiol.">
        <title>The Global Catalogue of Microorganisms (GCM) 10K type strain sequencing project: providing services to taxonomists for standard genome sequencing and annotation.</title>
        <authorList>
            <consortium name="The Broad Institute Genomics Platform"/>
            <consortium name="The Broad Institute Genome Sequencing Center for Infectious Disease"/>
            <person name="Wu L."/>
            <person name="Ma J."/>
        </authorList>
    </citation>
    <scope>NUCLEOTIDE SEQUENCE [LARGE SCALE GENOMIC DNA]</scope>
    <source>
        <strain evidence="7">JCM 3146</strain>
    </source>
</reference>
<feature type="region of interest" description="Disordered" evidence="2">
    <location>
        <begin position="1"/>
        <end position="39"/>
    </location>
</feature>
<evidence type="ECO:0000313" key="7">
    <source>
        <dbReference type="Proteomes" id="UP001501822"/>
    </source>
</evidence>
<dbReference type="Gene3D" id="3.40.630.190">
    <property type="entry name" value="LCP protein"/>
    <property type="match status" value="1"/>
</dbReference>
<feature type="domain" description="LytR/CpsA/Psr regulator C-terminal" evidence="5">
    <location>
        <begin position="426"/>
        <end position="510"/>
    </location>
</feature>
<feature type="domain" description="Cell envelope-related transcriptional attenuator" evidence="4">
    <location>
        <begin position="148"/>
        <end position="307"/>
    </location>
</feature>
<evidence type="ECO:0000313" key="6">
    <source>
        <dbReference type="EMBL" id="GAA0338155.1"/>
    </source>
</evidence>
<keyword evidence="3" id="KW-0472">Membrane</keyword>
<evidence type="ECO:0000259" key="4">
    <source>
        <dbReference type="Pfam" id="PF03816"/>
    </source>
</evidence>
<keyword evidence="3" id="KW-0812">Transmembrane</keyword>
<dbReference type="InterPro" id="IPR027381">
    <property type="entry name" value="LytR/CpsA/Psr_C"/>
</dbReference>
<feature type="region of interest" description="Disordered" evidence="2">
    <location>
        <begin position="389"/>
        <end position="422"/>
    </location>
</feature>
<dbReference type="PANTHER" id="PTHR33392:SF6">
    <property type="entry name" value="POLYISOPRENYL-TEICHOIC ACID--PEPTIDOGLYCAN TEICHOIC ACID TRANSFERASE TAGU"/>
    <property type="match status" value="1"/>
</dbReference>
<evidence type="ECO:0000256" key="2">
    <source>
        <dbReference type="SAM" id="MobiDB-lite"/>
    </source>
</evidence>
<sequence>MAHDEESDPQERYFRPRPGAPGDDEAAEVEGVALGDTESSHVRVERRSRAAPAPAAVAPDGARRQRRYLVTTGLLSTAVLLFSGGGWAFQDYVLGSVRRVNAFDGLKNRPDAGPQGSMNILLAGVDRREGLTDQQIRDLHLGKADGERSDTMMLVHISSKHDKVTVVSLPRDSLVTIPSHRSNGSEGAKGTAVGERQGKLNWAYMYGGPTLAVQTVERVTGVHVDHYVEVNFLGFIKVVDALGGVTICTNQPIDDPKSGLRLPAGKSTVDGKTGLAYSRARYTLTGGSDLGRIQRQQQFMSAVAHQALSDPTKYPAVLGAALSTIRADKELSKGTLTSLATQMKGMSTDGIAFTTVPLADQNHLTTIGGLRQSTVLWDDRAAGRLFEEIQRDKPIVEPPKPAQSASASASPSRSPDPDALTVAPRDITVRVVNGVGTRGLAARAAGDLRDAGFGAVVVPGARPGATATVIQYGPGRADSARTLKAAIPGARLRQVPGLGSRLQVLVGPSWSGAKKVTVSPPAKAPSGDSQQQVTARTATQNLCK</sequence>
<dbReference type="Gene3D" id="3.30.70.2390">
    <property type="match status" value="1"/>
</dbReference>
<feature type="compositionally biased region" description="Polar residues" evidence="2">
    <location>
        <begin position="527"/>
        <end position="544"/>
    </location>
</feature>
<feature type="compositionally biased region" description="Basic and acidic residues" evidence="2">
    <location>
        <begin position="1"/>
        <end position="14"/>
    </location>
</feature>
<dbReference type="RefSeq" id="WP_252810645.1">
    <property type="nucleotide sequence ID" value="NZ_BAAABM010000017.1"/>
</dbReference>
<dbReference type="NCBIfam" id="TIGR00350">
    <property type="entry name" value="lytR_cpsA_psr"/>
    <property type="match status" value="1"/>
</dbReference>
<evidence type="ECO:0000256" key="1">
    <source>
        <dbReference type="ARBA" id="ARBA00006068"/>
    </source>
</evidence>
<proteinExistence type="inferred from homology"/>
<gene>
    <name evidence="6" type="ORF">GCM10010151_29790</name>
</gene>
<evidence type="ECO:0000256" key="3">
    <source>
        <dbReference type="SAM" id="Phobius"/>
    </source>
</evidence>
<comment type="similarity">
    <text evidence="1">Belongs to the LytR/CpsA/Psr (LCP) family.</text>
</comment>
<name>A0ABP3G8I9_9ACTN</name>
<feature type="transmembrane region" description="Helical" evidence="3">
    <location>
        <begin position="68"/>
        <end position="89"/>
    </location>
</feature>
<feature type="region of interest" description="Disordered" evidence="2">
    <location>
        <begin position="514"/>
        <end position="544"/>
    </location>
</feature>
<comment type="caution">
    <text evidence="6">The sequence shown here is derived from an EMBL/GenBank/DDBJ whole genome shotgun (WGS) entry which is preliminary data.</text>
</comment>
<dbReference type="InterPro" id="IPR004474">
    <property type="entry name" value="LytR_CpsA_psr"/>
</dbReference>
<keyword evidence="3" id="KW-1133">Transmembrane helix</keyword>
<keyword evidence="7" id="KW-1185">Reference proteome</keyword>
<dbReference type="PANTHER" id="PTHR33392">
    <property type="entry name" value="POLYISOPRENYL-TEICHOIC ACID--PEPTIDOGLYCAN TEICHOIC ACID TRANSFERASE TAGU"/>
    <property type="match status" value="1"/>
</dbReference>
<protein>
    <submittedName>
        <fullName evidence="6">LCP family protein</fullName>
    </submittedName>
</protein>
<accession>A0ABP3G8I9</accession>
<feature type="compositionally biased region" description="Low complexity" evidence="2">
    <location>
        <begin position="402"/>
        <end position="419"/>
    </location>
</feature>
<dbReference type="Proteomes" id="UP001501822">
    <property type="component" value="Unassembled WGS sequence"/>
</dbReference>
<dbReference type="Pfam" id="PF03816">
    <property type="entry name" value="LytR_cpsA_psr"/>
    <property type="match status" value="1"/>
</dbReference>
<dbReference type="Pfam" id="PF13399">
    <property type="entry name" value="LytR_C"/>
    <property type="match status" value="1"/>
</dbReference>